<sequence>MNNEITNDQARRIHPLWIFFSIGKSIKELVLFVITFIIYIRSDSDSILIKIAGIAIVLYLIYKIVSILLEWFHFKYLFTNKELYIHEGRFIKEKRYIPLERIQGIKRTTPFFHRLFGLTSLILDTGASGNKSTIKLGMITCEEAERIQKHLSHISSFHKDKGVSEQNVQTSKEIAPELSSRKKYYEMTSKEIFVASVTSLSLLIFLSVLYTIYDNVSDFFSIDSYIDTVISFFQKSWLLTFLGIVALLMLSMAYGWARTYVIYRNFEVTGDNQRIYIRKGLFNQTEFSIPKEKVEAIILNTKLLKKMLGIVEVKIISTGDGDENEMKTANILFPFIDKRRALSLIPQIFPAFHVETEMVNLPRSAIFVKLVRTSYIWIIAAAINFYFWPNFWYISVALFVLINTSQLLSGLYSCYNLCGPFIQIQTGSFSTKLFITTRMKIEELKVTESLLQRMFGLASLEISTRSKSIQVSKISDIPKDMAIRYYQWYANKENH</sequence>
<dbReference type="PANTHER" id="PTHR34473:SF2">
    <property type="entry name" value="UPF0699 TRANSMEMBRANE PROTEIN YDBT"/>
    <property type="match status" value="1"/>
</dbReference>
<evidence type="ECO:0000313" key="3">
    <source>
        <dbReference type="EMBL" id="ADP76508.1"/>
    </source>
</evidence>
<dbReference type="Pfam" id="PF03703">
    <property type="entry name" value="bPH_2"/>
    <property type="match status" value="3"/>
</dbReference>
<organism evidence="3">
    <name type="scientific">Geobacillus sp. (strain Y4.1MC1)</name>
    <dbReference type="NCBI Taxonomy" id="581103"/>
    <lineage>
        <taxon>Bacteria</taxon>
        <taxon>Bacillati</taxon>
        <taxon>Bacillota</taxon>
        <taxon>Bacilli</taxon>
        <taxon>Bacillales</taxon>
        <taxon>Anoxybacillaceae</taxon>
        <taxon>Geobacillus</taxon>
    </lineage>
</organism>
<dbReference type="AlphaFoldDB" id="A0A7U4DMJ6"/>
<feature type="domain" description="YdbS-like PH" evidence="2">
    <location>
        <begin position="263"/>
        <end position="344"/>
    </location>
</feature>
<gene>
    <name evidence="3" type="ORF">GY4MC1_3897</name>
</gene>
<dbReference type="EMBL" id="CP002294">
    <property type="protein sequence ID" value="ADP76508.1"/>
    <property type="molecule type" value="Genomic_DNA"/>
</dbReference>
<dbReference type="InterPro" id="IPR005182">
    <property type="entry name" value="YdbS-like_PH"/>
</dbReference>
<feature type="transmembrane region" description="Helical" evidence="1">
    <location>
        <begin position="366"/>
        <end position="387"/>
    </location>
</feature>
<feature type="transmembrane region" description="Helical" evidence="1">
    <location>
        <begin position="47"/>
        <end position="72"/>
    </location>
</feature>
<proteinExistence type="predicted"/>
<keyword evidence="1" id="KW-0812">Transmembrane</keyword>
<dbReference type="PIRSF" id="PIRSF026631">
    <property type="entry name" value="UCP026631"/>
    <property type="match status" value="1"/>
</dbReference>
<feature type="domain" description="YdbS-like PH" evidence="2">
    <location>
        <begin position="421"/>
        <end position="489"/>
    </location>
</feature>
<feature type="transmembrane region" description="Helical" evidence="1">
    <location>
        <begin position="192"/>
        <end position="213"/>
    </location>
</feature>
<accession>A0A7U4DMJ6</accession>
<dbReference type="KEGG" id="gmc:GY4MC1_3897"/>
<feature type="transmembrane region" description="Helical" evidence="1">
    <location>
        <begin position="237"/>
        <end position="257"/>
    </location>
</feature>
<dbReference type="InterPro" id="IPR014529">
    <property type="entry name" value="UCP026631"/>
</dbReference>
<feature type="domain" description="YdbS-like PH" evidence="2">
    <location>
        <begin position="71"/>
        <end position="151"/>
    </location>
</feature>
<feature type="transmembrane region" description="Helical" evidence="1">
    <location>
        <begin position="393"/>
        <end position="415"/>
    </location>
</feature>
<reference evidence="3" key="1">
    <citation type="submission" date="2010-10" db="EMBL/GenBank/DDBJ databases">
        <title>Complete sequence of plasmid of Geobacillus sp. Y4.1MC1.</title>
        <authorList>
            <consortium name="US DOE Joint Genome Institute"/>
            <person name="Lucas S."/>
            <person name="Copeland A."/>
            <person name="Lapidus A."/>
            <person name="Cheng J.-F."/>
            <person name="Bruce D."/>
            <person name="Goodwin L."/>
            <person name="Pitluck S."/>
            <person name="Chertkov O."/>
            <person name="Zhang X."/>
            <person name="Detter J.C."/>
            <person name="Han C."/>
            <person name="Tapia R."/>
            <person name="Land M."/>
            <person name="Hauser L."/>
            <person name="Jeffries C."/>
            <person name="Kyrpides N."/>
            <person name="Ivanova N."/>
            <person name="Ovchinnikova G."/>
            <person name="Brumm P."/>
            <person name="Mead D."/>
            <person name="Woyke T."/>
        </authorList>
    </citation>
    <scope>NUCLEOTIDE SEQUENCE [LARGE SCALE GENOMIC DNA]</scope>
    <source>
        <strain evidence="3">Y4.1MC1</strain>
        <plasmid evidence="3">pGY4MC101</plasmid>
    </source>
</reference>
<keyword evidence="3" id="KW-0614">Plasmid</keyword>
<protein>
    <submittedName>
        <fullName evidence="3">Membrane-flanked domain protein</fullName>
    </submittedName>
</protein>
<name>A0A7U4DMJ6_GEOS0</name>
<evidence type="ECO:0000256" key="1">
    <source>
        <dbReference type="SAM" id="Phobius"/>
    </source>
</evidence>
<evidence type="ECO:0000259" key="2">
    <source>
        <dbReference type="Pfam" id="PF03703"/>
    </source>
</evidence>
<keyword evidence="1" id="KW-0472">Membrane</keyword>
<dbReference type="PANTHER" id="PTHR34473">
    <property type="entry name" value="UPF0699 TRANSMEMBRANE PROTEIN YDBS"/>
    <property type="match status" value="1"/>
</dbReference>
<feature type="transmembrane region" description="Helical" evidence="1">
    <location>
        <begin position="16"/>
        <end position="41"/>
    </location>
</feature>
<geneLocation type="plasmid" evidence="3">
    <name>pGY4MC101</name>
</geneLocation>
<keyword evidence="1" id="KW-1133">Transmembrane helix</keyword>